<proteinExistence type="inferred from homology"/>
<dbReference type="Gene3D" id="2.60.40.10">
    <property type="entry name" value="Immunoglobulins"/>
    <property type="match status" value="1"/>
</dbReference>
<evidence type="ECO:0000313" key="12">
    <source>
        <dbReference type="EMBL" id="KAF5901869.1"/>
    </source>
</evidence>
<dbReference type="PROSITE" id="PS50881">
    <property type="entry name" value="S5_DSRBD"/>
    <property type="match status" value="1"/>
</dbReference>
<evidence type="ECO:0000256" key="3">
    <source>
        <dbReference type="ARBA" id="ARBA00023274"/>
    </source>
</evidence>
<comment type="similarity">
    <text evidence="1 8">Belongs to the universal ribosomal protein uS5 family.</text>
</comment>
<sequence>LSVSQCNIKIEQPQSLYGRINQNISIPCNYSRTCSSNNDVQWYVFRTNSTHQLNIEQKKYRLDGANLHISGLSQSDEGVYHCAVSNKDSVYSGAQAIGTGTTLTVKEDEYSAGQILLIMLVVFLSVYSVIILTAFIGIKWVPVTKLGRLVKDMKIKSLEEIYLYSLPIKESEIIDFFLGSALKDEVLKIMPVQKQTRAGQRTRFKAFVAIGDYNGHVGLGVKCSKEVATAIRGAIILAKLSIIPVRRGYWGNKIGKPHTVPCKVTGRCGSVLVRLIPAPRGTGIVSAPVPKKLLMMAGIDDCYTSARGCTATLGNFAKATFDAISKTYSYLTPDLWKETVFTKSPYQ</sequence>
<evidence type="ECO:0000256" key="5">
    <source>
        <dbReference type="ARBA" id="ARBA00035255"/>
    </source>
</evidence>
<evidence type="ECO:0000256" key="1">
    <source>
        <dbReference type="ARBA" id="ARBA00008945"/>
    </source>
</evidence>
<evidence type="ECO:0000256" key="7">
    <source>
        <dbReference type="PROSITE-ProRule" id="PRU00268"/>
    </source>
</evidence>
<evidence type="ECO:0000256" key="8">
    <source>
        <dbReference type="RuleBase" id="RU003823"/>
    </source>
</evidence>
<keyword evidence="4" id="KW-0393">Immunoglobulin domain</keyword>
<dbReference type="GO" id="GO:0006412">
    <property type="term" value="P:translation"/>
    <property type="evidence" value="ECO:0007669"/>
    <property type="project" value="InterPro"/>
</dbReference>
<evidence type="ECO:0000259" key="10">
    <source>
        <dbReference type="PROSITE" id="PS50835"/>
    </source>
</evidence>
<dbReference type="InterPro" id="IPR003599">
    <property type="entry name" value="Ig_sub"/>
</dbReference>
<dbReference type="SUPFAM" id="SSF48726">
    <property type="entry name" value="Immunoglobulin"/>
    <property type="match status" value="1"/>
</dbReference>
<dbReference type="Gene3D" id="3.30.230.10">
    <property type="match status" value="1"/>
</dbReference>
<reference evidence="12" key="1">
    <citation type="submission" date="2020-07" db="EMBL/GenBank/DDBJ databases">
        <title>Clarias magur genome sequencing, assembly and annotation.</title>
        <authorList>
            <person name="Kushwaha B."/>
            <person name="Kumar R."/>
            <person name="Das P."/>
            <person name="Joshi C.G."/>
            <person name="Kumar D."/>
            <person name="Nagpure N.S."/>
            <person name="Pandey M."/>
            <person name="Agarwal S."/>
            <person name="Srivastava S."/>
            <person name="Singh M."/>
            <person name="Sahoo L."/>
            <person name="Jayasankar P."/>
            <person name="Meher P.K."/>
            <person name="Koringa P.G."/>
            <person name="Iquebal M.A."/>
            <person name="Das S.P."/>
            <person name="Bit A."/>
            <person name="Patnaik S."/>
            <person name="Patel N."/>
            <person name="Shah T.M."/>
            <person name="Hinsu A."/>
            <person name="Jena J.K."/>
        </authorList>
    </citation>
    <scope>NUCLEOTIDE SEQUENCE</scope>
    <source>
        <strain evidence="12">CIFAMagur01</strain>
        <tissue evidence="12">Testis</tissue>
    </source>
</reference>
<dbReference type="InterPro" id="IPR005711">
    <property type="entry name" value="Ribosomal_uS5_euk/arc"/>
</dbReference>
<dbReference type="PANTHER" id="PTHR13718">
    <property type="entry name" value="RIBOSOMAL S SUBUNIT"/>
    <property type="match status" value="1"/>
</dbReference>
<dbReference type="Gene3D" id="3.30.160.20">
    <property type="match status" value="1"/>
</dbReference>
<organism evidence="12 13">
    <name type="scientific">Clarias magur</name>
    <name type="common">Asian catfish</name>
    <name type="synonym">Macropteronotus magur</name>
    <dbReference type="NCBI Taxonomy" id="1594786"/>
    <lineage>
        <taxon>Eukaryota</taxon>
        <taxon>Metazoa</taxon>
        <taxon>Chordata</taxon>
        <taxon>Craniata</taxon>
        <taxon>Vertebrata</taxon>
        <taxon>Euteleostomi</taxon>
        <taxon>Actinopterygii</taxon>
        <taxon>Neopterygii</taxon>
        <taxon>Teleostei</taxon>
        <taxon>Ostariophysi</taxon>
        <taxon>Siluriformes</taxon>
        <taxon>Clariidae</taxon>
        <taxon>Clarias</taxon>
    </lineage>
</organism>
<dbReference type="FunFam" id="3.30.230.10:FF:000004">
    <property type="entry name" value="40S ribosomal protein S2"/>
    <property type="match status" value="1"/>
</dbReference>
<keyword evidence="9" id="KW-1133">Transmembrane helix</keyword>
<dbReference type="Pfam" id="PF00047">
    <property type="entry name" value="ig"/>
    <property type="match status" value="1"/>
</dbReference>
<dbReference type="InterPro" id="IPR014721">
    <property type="entry name" value="Ribsml_uS5_D2-typ_fold_subgr"/>
</dbReference>
<name>A0A8J4UJE3_CLAMG</name>
<evidence type="ECO:0000256" key="9">
    <source>
        <dbReference type="SAM" id="Phobius"/>
    </source>
</evidence>
<dbReference type="InterPro" id="IPR013783">
    <property type="entry name" value="Ig-like_fold"/>
</dbReference>
<dbReference type="InterPro" id="IPR007110">
    <property type="entry name" value="Ig-like_dom"/>
</dbReference>
<evidence type="ECO:0000256" key="6">
    <source>
        <dbReference type="ARBA" id="ARBA00035407"/>
    </source>
</evidence>
<dbReference type="InterPro" id="IPR013810">
    <property type="entry name" value="Ribosomal_uS5_N"/>
</dbReference>
<dbReference type="EMBL" id="QNUK01000103">
    <property type="protein sequence ID" value="KAF5901869.1"/>
    <property type="molecule type" value="Genomic_DNA"/>
</dbReference>
<dbReference type="GO" id="GO:0003723">
    <property type="term" value="F:RNA binding"/>
    <property type="evidence" value="ECO:0007669"/>
    <property type="project" value="InterPro"/>
</dbReference>
<dbReference type="AlphaFoldDB" id="A0A8J4UJE3"/>
<evidence type="ECO:0000313" key="13">
    <source>
        <dbReference type="Proteomes" id="UP000727407"/>
    </source>
</evidence>
<gene>
    <name evidence="12" type="primary">rpsE</name>
    <name evidence="12" type="ORF">DAT39_008443</name>
</gene>
<keyword evidence="2 7" id="KW-0689">Ribosomal protein</keyword>
<feature type="transmembrane region" description="Helical" evidence="9">
    <location>
        <begin position="115"/>
        <end position="138"/>
    </location>
</feature>
<dbReference type="SUPFAM" id="SSF54211">
    <property type="entry name" value="Ribosomal protein S5 domain 2-like"/>
    <property type="match status" value="1"/>
</dbReference>
<evidence type="ECO:0000259" key="11">
    <source>
        <dbReference type="PROSITE" id="PS50881"/>
    </source>
</evidence>
<dbReference type="SMART" id="SM00409">
    <property type="entry name" value="IG"/>
    <property type="match status" value="1"/>
</dbReference>
<dbReference type="Pfam" id="PF03719">
    <property type="entry name" value="Ribosomal_S5_C"/>
    <property type="match status" value="1"/>
</dbReference>
<feature type="domain" description="S5 DRBM" evidence="11">
    <location>
        <begin position="182"/>
        <end position="245"/>
    </location>
</feature>
<evidence type="ECO:0000256" key="4">
    <source>
        <dbReference type="ARBA" id="ARBA00023319"/>
    </source>
</evidence>
<dbReference type="PANTHER" id="PTHR13718:SF4">
    <property type="entry name" value="40S RIBOSOMAL PROTEIN S2"/>
    <property type="match status" value="1"/>
</dbReference>
<dbReference type="GO" id="GO:0022627">
    <property type="term" value="C:cytosolic small ribosomal subunit"/>
    <property type="evidence" value="ECO:0007669"/>
    <property type="project" value="TreeGrafter"/>
</dbReference>
<keyword evidence="9" id="KW-0472">Membrane</keyword>
<keyword evidence="3 7" id="KW-0687">Ribonucleoprotein</keyword>
<dbReference type="InterPro" id="IPR005324">
    <property type="entry name" value="Ribosomal_uS5_C"/>
</dbReference>
<dbReference type="Pfam" id="PF00333">
    <property type="entry name" value="Ribosomal_S5"/>
    <property type="match status" value="1"/>
</dbReference>
<dbReference type="InterPro" id="IPR018192">
    <property type="entry name" value="Ribosomal_uS5_N_CS"/>
</dbReference>
<keyword evidence="9" id="KW-0812">Transmembrane</keyword>
<protein>
    <recommendedName>
        <fullName evidence="5">Small ribosomal subunit protein uS5</fullName>
    </recommendedName>
    <alternativeName>
        <fullName evidence="6">40S ribosomal protein S2</fullName>
    </alternativeName>
</protein>
<dbReference type="InterPro" id="IPR036179">
    <property type="entry name" value="Ig-like_dom_sf"/>
</dbReference>
<dbReference type="InterPro" id="IPR020568">
    <property type="entry name" value="Ribosomal_Su5_D2-typ_SF"/>
</dbReference>
<dbReference type="InterPro" id="IPR000851">
    <property type="entry name" value="Ribosomal_uS5"/>
</dbReference>
<dbReference type="SUPFAM" id="SSF54768">
    <property type="entry name" value="dsRNA-binding domain-like"/>
    <property type="match status" value="1"/>
</dbReference>
<dbReference type="PROSITE" id="PS50835">
    <property type="entry name" value="IG_LIKE"/>
    <property type="match status" value="1"/>
</dbReference>
<evidence type="ECO:0000256" key="2">
    <source>
        <dbReference type="ARBA" id="ARBA00022980"/>
    </source>
</evidence>
<feature type="non-terminal residue" evidence="12">
    <location>
        <position position="347"/>
    </location>
</feature>
<dbReference type="InterPro" id="IPR013151">
    <property type="entry name" value="Immunoglobulin_dom"/>
</dbReference>
<comment type="caution">
    <text evidence="12">The sequence shown here is derived from an EMBL/GenBank/DDBJ whole genome shotgun (WGS) entry which is preliminary data.</text>
</comment>
<dbReference type="Proteomes" id="UP000727407">
    <property type="component" value="Unassembled WGS sequence"/>
</dbReference>
<dbReference type="FunFam" id="3.30.160.20:FF:000133">
    <property type="entry name" value="40S ribosomal protein S2"/>
    <property type="match status" value="1"/>
</dbReference>
<dbReference type="GO" id="GO:0003735">
    <property type="term" value="F:structural constituent of ribosome"/>
    <property type="evidence" value="ECO:0007669"/>
    <property type="project" value="UniProtKB-UniRule"/>
</dbReference>
<dbReference type="PROSITE" id="PS00585">
    <property type="entry name" value="RIBOSOMAL_S5"/>
    <property type="match status" value="1"/>
</dbReference>
<dbReference type="CDD" id="cd00099">
    <property type="entry name" value="IgV"/>
    <property type="match status" value="1"/>
</dbReference>
<dbReference type="NCBIfam" id="TIGR01020">
    <property type="entry name" value="uS5_euk_arch"/>
    <property type="match status" value="1"/>
</dbReference>
<dbReference type="OrthoDB" id="10253125at2759"/>
<feature type="domain" description="Ig-like" evidence="10">
    <location>
        <begin position="21"/>
        <end position="104"/>
    </location>
</feature>
<keyword evidence="13" id="KW-1185">Reference proteome</keyword>
<feature type="non-terminal residue" evidence="12">
    <location>
        <position position="1"/>
    </location>
</feature>
<accession>A0A8J4UJE3</accession>